<keyword evidence="3" id="KW-1185">Reference proteome</keyword>
<reference evidence="2 3" key="1">
    <citation type="submission" date="2018-08" db="EMBL/GenBank/DDBJ databases">
        <title>Genomic Encyclopedia of Archaeal and Bacterial Type Strains, Phase II (KMG-II): from individual species to whole genera.</title>
        <authorList>
            <person name="Goeker M."/>
        </authorList>
    </citation>
    <scope>NUCLEOTIDE SEQUENCE [LARGE SCALE GENOMIC DNA]</scope>
    <source>
        <strain evidence="2 3">DSM 100880</strain>
    </source>
</reference>
<organism evidence="2 3">
    <name type="scientific">Flavobacterium aquicola</name>
    <dbReference type="NCBI Taxonomy" id="1682742"/>
    <lineage>
        <taxon>Bacteria</taxon>
        <taxon>Pseudomonadati</taxon>
        <taxon>Bacteroidota</taxon>
        <taxon>Flavobacteriia</taxon>
        <taxon>Flavobacteriales</taxon>
        <taxon>Flavobacteriaceae</taxon>
        <taxon>Flavobacterium</taxon>
    </lineage>
</organism>
<dbReference type="InterPro" id="IPR050523">
    <property type="entry name" value="AKR_Detox_Biosynth"/>
</dbReference>
<dbReference type="CDD" id="cd19092">
    <property type="entry name" value="AKR_BsYcsN_EcYdhF-like"/>
    <property type="match status" value="1"/>
</dbReference>
<name>A0A3E0ELD1_9FLAO</name>
<accession>A0A3E0ELD1</accession>
<proteinExistence type="predicted"/>
<evidence type="ECO:0000313" key="2">
    <source>
        <dbReference type="EMBL" id="REG99062.1"/>
    </source>
</evidence>
<evidence type="ECO:0000259" key="1">
    <source>
        <dbReference type="Pfam" id="PF00248"/>
    </source>
</evidence>
<dbReference type="Pfam" id="PF00248">
    <property type="entry name" value="Aldo_ket_red"/>
    <property type="match status" value="1"/>
</dbReference>
<dbReference type="RefSeq" id="WP_115813183.1">
    <property type="nucleotide sequence ID" value="NZ_QUNI01000005.1"/>
</dbReference>
<dbReference type="SUPFAM" id="SSF51430">
    <property type="entry name" value="NAD(P)-linked oxidoreductase"/>
    <property type="match status" value="1"/>
</dbReference>
<gene>
    <name evidence="2" type="ORF">C8P67_105230</name>
</gene>
<dbReference type="GO" id="GO:0005829">
    <property type="term" value="C:cytosol"/>
    <property type="evidence" value="ECO:0007669"/>
    <property type="project" value="TreeGrafter"/>
</dbReference>
<comment type="caution">
    <text evidence="2">The sequence shown here is derived from an EMBL/GenBank/DDBJ whole genome shotgun (WGS) entry which is preliminary data.</text>
</comment>
<dbReference type="Proteomes" id="UP000257136">
    <property type="component" value="Unassembled WGS sequence"/>
</dbReference>
<sequence>MSKIPFSKIIAGTMTWGIWGKNCNTEQMISLMNTCLDSGITAFDHADIYGGYTTEKDFGKAFSQSKIDRSAIQLISKCGIQMLSENRNNKIKHYQYSRDYIIASAEQSLKNLQTDYLDLLLLHRPSPLMQADEIAEAVEKLKITGKVLDFGVSNFTPSQCNLVETKTKINYNQIEFSITNLEPMLDGSLDHMQTNRITPMCWSPLGTVFRDDNEQSQRIQKTADELASKYEVSNDIILLAWILKHPAGILPVCGTSDKKRLANLMQATKIEMEIEDWFSLWTASTGNDVP</sequence>
<evidence type="ECO:0000313" key="3">
    <source>
        <dbReference type="Proteomes" id="UP000257136"/>
    </source>
</evidence>
<feature type="domain" description="NADP-dependent oxidoreductase" evidence="1">
    <location>
        <begin position="8"/>
        <end position="277"/>
    </location>
</feature>
<dbReference type="OrthoDB" id="9773828at2"/>
<protein>
    <submittedName>
        <fullName evidence="2">Putative oxidoreductase</fullName>
    </submittedName>
</protein>
<dbReference type="PANTHER" id="PTHR43364">
    <property type="entry name" value="NADH-SPECIFIC METHYLGLYOXAL REDUCTASE-RELATED"/>
    <property type="match status" value="1"/>
</dbReference>
<dbReference type="EMBL" id="QUNI01000005">
    <property type="protein sequence ID" value="REG99062.1"/>
    <property type="molecule type" value="Genomic_DNA"/>
</dbReference>
<dbReference type="AlphaFoldDB" id="A0A3E0ELD1"/>
<dbReference type="InterPro" id="IPR023210">
    <property type="entry name" value="NADP_OxRdtase_dom"/>
</dbReference>
<dbReference type="Gene3D" id="3.20.20.100">
    <property type="entry name" value="NADP-dependent oxidoreductase domain"/>
    <property type="match status" value="1"/>
</dbReference>
<dbReference type="InterPro" id="IPR036812">
    <property type="entry name" value="NAD(P)_OxRdtase_dom_sf"/>
</dbReference>
<dbReference type="PANTHER" id="PTHR43364:SF1">
    <property type="entry name" value="OXIDOREDUCTASE YDHF"/>
    <property type="match status" value="1"/>
</dbReference>